<accession>A0A445MZP6</accession>
<proteinExistence type="predicted"/>
<evidence type="ECO:0000313" key="1">
    <source>
        <dbReference type="EMBL" id="SPD74903.1"/>
    </source>
</evidence>
<dbReference type="AlphaFoldDB" id="A0A445MZP6"/>
<reference evidence="1" key="1">
    <citation type="submission" date="2018-01" db="EMBL/GenBank/DDBJ databases">
        <authorList>
            <person name="Regsiter A."/>
            <person name="William W."/>
        </authorList>
    </citation>
    <scope>NUCLEOTIDE SEQUENCE</scope>
    <source>
        <strain evidence="1">TRIP AH-1</strain>
    </source>
</reference>
<gene>
    <name evidence="1" type="ORF">PITCH_A380008</name>
</gene>
<dbReference type="EMBL" id="OJIN01000179">
    <property type="protein sequence ID" value="SPD74903.1"/>
    <property type="molecule type" value="Genomic_DNA"/>
</dbReference>
<sequence length="46" mass="5115">MAIGYEHKLLMILKSLSVPLVANCKTSLGLNKRPNKANPMFAIREC</sequence>
<organism evidence="1">
    <name type="scientific">uncultured Desulfobacterium sp</name>
    <dbReference type="NCBI Taxonomy" id="201089"/>
    <lineage>
        <taxon>Bacteria</taxon>
        <taxon>Pseudomonadati</taxon>
        <taxon>Thermodesulfobacteriota</taxon>
        <taxon>Desulfobacteria</taxon>
        <taxon>Desulfobacterales</taxon>
        <taxon>Desulfobacteriaceae</taxon>
        <taxon>Desulfobacterium</taxon>
        <taxon>environmental samples</taxon>
    </lineage>
</organism>
<name>A0A445MZP6_9BACT</name>
<protein>
    <submittedName>
        <fullName evidence="1">Uncharacterized protein</fullName>
    </submittedName>
</protein>